<evidence type="ECO:0000313" key="2">
    <source>
        <dbReference type="Proteomes" id="UP001216150"/>
    </source>
</evidence>
<dbReference type="AlphaFoldDB" id="A0AAD6DW34"/>
<name>A0AAD6DW34_9EURO</name>
<dbReference type="SUPFAM" id="SSF69118">
    <property type="entry name" value="AhpD-like"/>
    <property type="match status" value="1"/>
</dbReference>
<gene>
    <name evidence="1" type="ORF">N7450_002218</name>
</gene>
<dbReference type="EMBL" id="JAQJAC010000002">
    <property type="protein sequence ID" value="KAJ5595760.1"/>
    <property type="molecule type" value="Genomic_DNA"/>
</dbReference>
<sequence length="131" mass="14505">MASNNDPFRKTCLVPYPNVDDLPPTLRDKLNILPFRRNILLTIASSHGLAPHLLGLIGACFDGTQRGLPTLDWQLIVLRTASVLKAKYEWDVNIPVAEVHEMPPEKIDSIACPGKKFTTPITVHGPIEIES</sequence>
<dbReference type="InterPro" id="IPR029032">
    <property type="entry name" value="AhpD-like"/>
</dbReference>
<reference evidence="1 2" key="1">
    <citation type="journal article" date="2023" name="IMA Fungus">
        <title>Comparative genomic study of the Penicillium genus elucidates a diverse pangenome and 15 lateral gene transfer events.</title>
        <authorList>
            <person name="Petersen C."/>
            <person name="Sorensen T."/>
            <person name="Nielsen M.R."/>
            <person name="Sondergaard T.E."/>
            <person name="Sorensen J.L."/>
            <person name="Fitzpatrick D.A."/>
            <person name="Frisvad J.C."/>
            <person name="Nielsen K.L."/>
        </authorList>
    </citation>
    <scope>NUCLEOTIDE SEQUENCE [LARGE SCALE GENOMIC DNA]</scope>
    <source>
        <strain evidence="1 2">IBT 29057</strain>
    </source>
</reference>
<accession>A0AAD6DW34</accession>
<organism evidence="1 2">
    <name type="scientific">Penicillium hetheringtonii</name>
    <dbReference type="NCBI Taxonomy" id="911720"/>
    <lineage>
        <taxon>Eukaryota</taxon>
        <taxon>Fungi</taxon>
        <taxon>Dikarya</taxon>
        <taxon>Ascomycota</taxon>
        <taxon>Pezizomycotina</taxon>
        <taxon>Eurotiomycetes</taxon>
        <taxon>Eurotiomycetidae</taxon>
        <taxon>Eurotiales</taxon>
        <taxon>Aspergillaceae</taxon>
        <taxon>Penicillium</taxon>
    </lineage>
</organism>
<comment type="caution">
    <text evidence="1">The sequence shown here is derived from an EMBL/GenBank/DDBJ whole genome shotgun (WGS) entry which is preliminary data.</text>
</comment>
<proteinExistence type="predicted"/>
<dbReference type="Gene3D" id="1.20.1290.10">
    <property type="entry name" value="AhpD-like"/>
    <property type="match status" value="1"/>
</dbReference>
<dbReference type="Proteomes" id="UP001216150">
    <property type="component" value="Unassembled WGS sequence"/>
</dbReference>
<protein>
    <submittedName>
        <fullName evidence="1">Uncharacterized protein</fullName>
    </submittedName>
</protein>
<evidence type="ECO:0000313" key="1">
    <source>
        <dbReference type="EMBL" id="KAJ5595760.1"/>
    </source>
</evidence>
<keyword evidence="2" id="KW-1185">Reference proteome</keyword>